<evidence type="ECO:0000256" key="5">
    <source>
        <dbReference type="ARBA" id="ARBA00022723"/>
    </source>
</evidence>
<dbReference type="InterPro" id="IPR050510">
    <property type="entry name" value="Cation_transp_ATPase_P-type"/>
</dbReference>
<dbReference type="AlphaFoldDB" id="E0UUI0"/>
<evidence type="ECO:0000256" key="10">
    <source>
        <dbReference type="ARBA" id="ARBA00022989"/>
    </source>
</evidence>
<dbReference type="GO" id="GO:0046873">
    <property type="term" value="F:metal ion transmembrane transporter activity"/>
    <property type="evidence" value="ECO:0007669"/>
    <property type="project" value="UniProtKB-ARBA"/>
</dbReference>
<dbReference type="PRINTS" id="PR00119">
    <property type="entry name" value="CATATPASE"/>
</dbReference>
<dbReference type="GO" id="GO:0046872">
    <property type="term" value="F:metal ion binding"/>
    <property type="evidence" value="ECO:0007669"/>
    <property type="project" value="UniProtKB-KW"/>
</dbReference>
<feature type="transmembrane region" description="Helical" evidence="12">
    <location>
        <begin position="867"/>
        <end position="887"/>
    </location>
</feature>
<keyword evidence="3" id="KW-1003">Cell membrane</keyword>
<dbReference type="GO" id="GO:0016887">
    <property type="term" value="F:ATP hydrolysis activity"/>
    <property type="evidence" value="ECO:0007669"/>
    <property type="project" value="InterPro"/>
</dbReference>
<dbReference type="FunFam" id="1.20.1110.10:FF:000065">
    <property type="entry name" value="Sarcoplasmic/endoplasmic reticulum calcium ATPase 1"/>
    <property type="match status" value="1"/>
</dbReference>
<dbReference type="GO" id="GO:0005886">
    <property type="term" value="C:plasma membrane"/>
    <property type="evidence" value="ECO:0007669"/>
    <property type="project" value="UniProtKB-SubCell"/>
</dbReference>
<evidence type="ECO:0000259" key="13">
    <source>
        <dbReference type="SMART" id="SM00831"/>
    </source>
</evidence>
<evidence type="ECO:0000256" key="11">
    <source>
        <dbReference type="ARBA" id="ARBA00023136"/>
    </source>
</evidence>
<dbReference type="SUPFAM" id="SSF56784">
    <property type="entry name" value="HAD-like"/>
    <property type="match status" value="1"/>
</dbReference>
<dbReference type="Pfam" id="PF00690">
    <property type="entry name" value="Cation_ATPase_N"/>
    <property type="match status" value="1"/>
</dbReference>
<dbReference type="RefSeq" id="WP_013326172.1">
    <property type="nucleotide sequence ID" value="NC_014506.1"/>
</dbReference>
<dbReference type="KEGG" id="sua:Saut_0367"/>
<dbReference type="HOGENOM" id="CLU_002360_3_1_7"/>
<keyword evidence="7" id="KW-0067">ATP-binding</keyword>
<comment type="similarity">
    <text evidence="2">Belongs to the cation transport ATPase (P-type) (TC 3.A.3) family. Type IIA subfamily.</text>
</comment>
<comment type="subcellular location">
    <subcellularLocation>
        <location evidence="1">Cell membrane</location>
        <topology evidence="1">Multi-pass membrane protein</topology>
    </subcellularLocation>
</comment>
<dbReference type="InterPro" id="IPR004014">
    <property type="entry name" value="ATPase_P-typ_cation-transptr_N"/>
</dbReference>
<dbReference type="PANTHER" id="PTHR43294:SF21">
    <property type="entry name" value="CATION TRANSPORTING ATPASE"/>
    <property type="match status" value="1"/>
</dbReference>
<evidence type="ECO:0000313" key="15">
    <source>
        <dbReference type="Proteomes" id="UP000007803"/>
    </source>
</evidence>
<evidence type="ECO:0000256" key="2">
    <source>
        <dbReference type="ARBA" id="ARBA00005675"/>
    </source>
</evidence>
<dbReference type="GO" id="GO:0019829">
    <property type="term" value="F:ATPase-coupled monoatomic cation transmembrane transporter activity"/>
    <property type="evidence" value="ECO:0007669"/>
    <property type="project" value="UniProtKB-ARBA"/>
</dbReference>
<protein>
    <submittedName>
        <fullName evidence="14">Calcium-translocating P-type ATPase, PMCA-type</fullName>
    </submittedName>
</protein>
<dbReference type="Pfam" id="PF08282">
    <property type="entry name" value="Hydrolase_3"/>
    <property type="match status" value="1"/>
</dbReference>
<dbReference type="eggNOG" id="COG0474">
    <property type="taxonomic scope" value="Bacteria"/>
</dbReference>
<gene>
    <name evidence="14" type="ordered locus">Saut_0367</name>
</gene>
<evidence type="ECO:0000256" key="6">
    <source>
        <dbReference type="ARBA" id="ARBA00022741"/>
    </source>
</evidence>
<organism evidence="14 15">
    <name type="scientific">Sulfurimonas autotrophica (strain ATCC BAA-671 / DSM 16294 / JCM 11897 / OK10)</name>
    <dbReference type="NCBI Taxonomy" id="563040"/>
    <lineage>
        <taxon>Bacteria</taxon>
        <taxon>Pseudomonadati</taxon>
        <taxon>Campylobacterota</taxon>
        <taxon>Epsilonproteobacteria</taxon>
        <taxon>Campylobacterales</taxon>
        <taxon>Sulfurimonadaceae</taxon>
        <taxon>Sulfurimonas</taxon>
    </lineage>
</organism>
<feature type="transmembrane region" description="Helical" evidence="12">
    <location>
        <begin position="273"/>
        <end position="301"/>
    </location>
</feature>
<dbReference type="InterPro" id="IPR008250">
    <property type="entry name" value="ATPase_P-typ_transduc_dom_A_sf"/>
</dbReference>
<name>E0UUI0_SULAO</name>
<dbReference type="SFLD" id="SFLDS00003">
    <property type="entry name" value="Haloacid_Dehalogenase"/>
    <property type="match status" value="1"/>
</dbReference>
<dbReference type="Pfam" id="PF00689">
    <property type="entry name" value="Cation_ATPase_C"/>
    <property type="match status" value="1"/>
</dbReference>
<evidence type="ECO:0000256" key="3">
    <source>
        <dbReference type="ARBA" id="ARBA00022475"/>
    </source>
</evidence>
<evidence type="ECO:0000256" key="9">
    <source>
        <dbReference type="ARBA" id="ARBA00022967"/>
    </source>
</evidence>
<dbReference type="InterPro" id="IPR006068">
    <property type="entry name" value="ATPase_P-typ_cation-transptr_C"/>
</dbReference>
<dbReference type="PANTHER" id="PTHR43294">
    <property type="entry name" value="SODIUM/POTASSIUM-TRANSPORTING ATPASE SUBUNIT ALPHA"/>
    <property type="match status" value="1"/>
</dbReference>
<dbReference type="SFLD" id="SFLDF00027">
    <property type="entry name" value="p-type_atpase"/>
    <property type="match status" value="1"/>
</dbReference>
<dbReference type="Pfam" id="PF13246">
    <property type="entry name" value="Cation_ATPase"/>
    <property type="match status" value="1"/>
</dbReference>
<keyword evidence="10 12" id="KW-1133">Transmembrane helix</keyword>
<feature type="transmembrane region" description="Helical" evidence="12">
    <location>
        <begin position="793"/>
        <end position="812"/>
    </location>
</feature>
<dbReference type="SUPFAM" id="SSF81660">
    <property type="entry name" value="Metal cation-transporting ATPase, ATP-binding domain N"/>
    <property type="match status" value="1"/>
</dbReference>
<feature type="transmembrane region" description="Helical" evidence="12">
    <location>
        <begin position="84"/>
        <end position="100"/>
    </location>
</feature>
<dbReference type="Gene3D" id="3.40.50.1000">
    <property type="entry name" value="HAD superfamily/HAD-like"/>
    <property type="match status" value="1"/>
</dbReference>
<feature type="transmembrane region" description="Helical" evidence="12">
    <location>
        <begin position="832"/>
        <end position="852"/>
    </location>
</feature>
<dbReference type="GO" id="GO:0015662">
    <property type="term" value="F:P-type ion transporter activity"/>
    <property type="evidence" value="ECO:0007669"/>
    <property type="project" value="UniProtKB-ARBA"/>
</dbReference>
<dbReference type="PRINTS" id="PR00120">
    <property type="entry name" value="HATPASE"/>
</dbReference>
<evidence type="ECO:0000256" key="4">
    <source>
        <dbReference type="ARBA" id="ARBA00022692"/>
    </source>
</evidence>
<dbReference type="GO" id="GO:0005524">
    <property type="term" value="F:ATP binding"/>
    <property type="evidence" value="ECO:0007669"/>
    <property type="project" value="UniProtKB-KW"/>
</dbReference>
<dbReference type="STRING" id="563040.Saut_0367"/>
<evidence type="ECO:0000256" key="7">
    <source>
        <dbReference type="ARBA" id="ARBA00022840"/>
    </source>
</evidence>
<dbReference type="NCBIfam" id="TIGR01494">
    <property type="entry name" value="ATPase_P-type"/>
    <property type="match status" value="3"/>
</dbReference>
<sequence>MKANKKWYTKNIQDVIALFHTNIKTGLENEKAEEALKTYGYNELKRINKTPWYIIFLRQFTDVLILILFVAAGISIAIGEMGDAITILVIIVLNGILGFVQEYKAENAIEALKKMLHPTCKVLRDAKEEIIDAKLLVPGDIVLLEIGDKIPADLRLIESFNLKVDEASLTGESESVSKNTLTLGIDTPLAAESNMAWMGTSVVNGRGTGIVVETGMNTQFGKIAAMTQNVATEPTPLQKKLATLGKKLGIYSVGISVLVSIIGWLLGKDLLEMFLTGVALAVAVVPEGLPAVVTITLALGIKAMAKQKALLRRLQAAETLGAATTICTDKTGTLTQNQMTVKKIWLASSKEIDVTGSGYDPAGHFEFHGKKLDYKHDTDLLMLLKTALICNHAKVQKNESDWEAIGEPTEAALIVAAYKAWLHDDDTQKTISEFSFNSIRKRMSVIVHDKDSVVAYVKGAPEVILERSSSYFKNGQIVPLDNPHKKEIKNAYQTMDKHGLRTLAIAFRKLPSDTTLSQESVENELTLLGIVGIIDPAHEEVPDAIDMAYTAGIKVIMITGDNPDTALAIANSIGLKTKKAITSSNLSKMSDENLQKELNGSVLFARARPEDKLRIVKILKNSNEIVAMTGDGVNDAPALKEADIGIAMGKKGTDVAKSASDMVLSDDNFASIINAVRQGRREYDNIQKFVLYLLSSNSGEVIAIFINIVIGGPLILIPVQILWMNLVTDGMTAVALGVEPAEKGIMKRPPRAVEEPILDRYGIIMIALLGSYIGFATLWLFHYYMAKDPQGGVVLAQTVAFTGIIILEKMNVLNYRSTREPMTKIGFFSNKWLLLAIFFTVSLQICAVYVPFLQDALHTTAMGWKDWGIILLVAMPIFILTEIYKWVRFR</sequence>
<keyword evidence="15" id="KW-1185">Reference proteome</keyword>
<dbReference type="InterPro" id="IPR044492">
    <property type="entry name" value="P_typ_ATPase_HD_dom"/>
</dbReference>
<evidence type="ECO:0000256" key="8">
    <source>
        <dbReference type="ARBA" id="ARBA00022842"/>
    </source>
</evidence>
<feature type="transmembrane region" description="Helical" evidence="12">
    <location>
        <begin position="761"/>
        <end position="781"/>
    </location>
</feature>
<dbReference type="InterPro" id="IPR036412">
    <property type="entry name" value="HAD-like_sf"/>
</dbReference>
<dbReference type="InterPro" id="IPR023298">
    <property type="entry name" value="ATPase_P-typ_TM_dom_sf"/>
</dbReference>
<evidence type="ECO:0000313" key="14">
    <source>
        <dbReference type="EMBL" id="ADN08416.1"/>
    </source>
</evidence>
<dbReference type="InterPro" id="IPR001757">
    <property type="entry name" value="P_typ_ATPase"/>
</dbReference>
<keyword evidence="11 12" id="KW-0472">Membrane</keyword>
<proteinExistence type="inferred from homology"/>
<keyword evidence="9" id="KW-1278">Translocase</keyword>
<dbReference type="Pfam" id="PF00122">
    <property type="entry name" value="E1-E2_ATPase"/>
    <property type="match status" value="1"/>
</dbReference>
<keyword evidence="6" id="KW-0547">Nucleotide-binding</keyword>
<dbReference type="InterPro" id="IPR018303">
    <property type="entry name" value="ATPase_P-typ_P_site"/>
</dbReference>
<dbReference type="Gene3D" id="3.40.1110.10">
    <property type="entry name" value="Calcium-transporting ATPase, cytoplasmic domain N"/>
    <property type="match status" value="1"/>
</dbReference>
<dbReference type="InterPro" id="IPR023214">
    <property type="entry name" value="HAD_sf"/>
</dbReference>
<dbReference type="InterPro" id="IPR059000">
    <property type="entry name" value="ATPase_P-type_domA"/>
</dbReference>
<feature type="transmembrane region" description="Helical" evidence="12">
    <location>
        <begin position="248"/>
        <end position="267"/>
    </location>
</feature>
<dbReference type="SUPFAM" id="SSF81653">
    <property type="entry name" value="Calcium ATPase, transduction domain A"/>
    <property type="match status" value="1"/>
</dbReference>
<feature type="domain" description="Cation-transporting P-type ATPase N-terminal" evidence="13">
    <location>
        <begin position="6"/>
        <end position="80"/>
    </location>
</feature>
<dbReference type="InterPro" id="IPR023299">
    <property type="entry name" value="ATPase_P-typ_cyto_dom_N"/>
</dbReference>
<evidence type="ECO:0000256" key="12">
    <source>
        <dbReference type="SAM" id="Phobius"/>
    </source>
</evidence>
<keyword evidence="8" id="KW-0460">Magnesium</keyword>
<dbReference type="FunFam" id="2.70.150.10:FF:000016">
    <property type="entry name" value="Calcium-transporting P-type ATPase putative"/>
    <property type="match status" value="1"/>
</dbReference>
<dbReference type="EMBL" id="CP002205">
    <property type="protein sequence ID" value="ADN08416.1"/>
    <property type="molecule type" value="Genomic_DNA"/>
</dbReference>
<keyword evidence="5" id="KW-0479">Metal-binding</keyword>
<evidence type="ECO:0000256" key="1">
    <source>
        <dbReference type="ARBA" id="ARBA00004651"/>
    </source>
</evidence>
<dbReference type="SMART" id="SM00831">
    <property type="entry name" value="Cation_ATPase_N"/>
    <property type="match status" value="1"/>
</dbReference>
<dbReference type="Gene3D" id="1.20.1110.10">
    <property type="entry name" value="Calcium-transporting ATPase, transmembrane domain"/>
    <property type="match status" value="1"/>
</dbReference>
<accession>E0UUI0</accession>
<reference evidence="15" key="1">
    <citation type="journal article" date="2010" name="Stand. Genomic Sci.">
        <title>Complete genome sequence of Sulfurimonas autotrophica type strain (OK10).</title>
        <authorList>
            <person name="Sikorski J."/>
            <person name="Munk C."/>
            <person name="Lapidus A."/>
            <person name="Djao O."/>
            <person name="Lucas S."/>
            <person name="Glavina Del Rio T."/>
            <person name="Nolan M."/>
            <person name="Tice H."/>
            <person name="Han C."/>
            <person name="Cheng J."/>
            <person name="Tapia R."/>
            <person name="Goodwin L."/>
            <person name="Pitluck S."/>
            <person name="Liolios K."/>
            <person name="Ivanova N."/>
            <person name="Mavromatis K."/>
            <person name="Mikhailova N."/>
            <person name="Pati A."/>
            <person name="Sims D."/>
            <person name="Meincke L."/>
            <person name="Brettin T."/>
            <person name="Detter J."/>
            <person name="Chen A."/>
            <person name="Palaniappan K."/>
            <person name="Land M."/>
            <person name="Hauser L."/>
            <person name="Chang Y."/>
            <person name="Jeffries C."/>
            <person name="Rohde M."/>
            <person name="Lang E."/>
            <person name="Spring S."/>
            <person name="Goker M."/>
            <person name="Woyke T."/>
            <person name="Bristow J."/>
            <person name="Eisen J."/>
            <person name="Markowitz V."/>
            <person name="Hugenholtz P."/>
            <person name="Kyrpides N."/>
            <person name="Klenk H."/>
        </authorList>
    </citation>
    <scope>NUCLEOTIDE SEQUENCE [LARGE SCALE GENOMIC DNA]</scope>
    <source>
        <strain evidence="15">ATCC BAA-671 / DSM 16294 / JCM 11897 / OK10</strain>
    </source>
</reference>
<dbReference type="Proteomes" id="UP000007803">
    <property type="component" value="Chromosome"/>
</dbReference>
<feature type="transmembrane region" description="Helical" evidence="12">
    <location>
        <begin position="721"/>
        <end position="741"/>
    </location>
</feature>
<dbReference type="GO" id="GO:0098662">
    <property type="term" value="P:inorganic cation transmembrane transport"/>
    <property type="evidence" value="ECO:0007669"/>
    <property type="project" value="UniProtKB-ARBA"/>
</dbReference>
<feature type="transmembrane region" description="Helical" evidence="12">
    <location>
        <begin position="55"/>
        <end position="78"/>
    </location>
</feature>
<feature type="transmembrane region" description="Helical" evidence="12">
    <location>
        <begin position="689"/>
        <end position="715"/>
    </location>
</feature>
<dbReference type="PROSITE" id="PS00154">
    <property type="entry name" value="ATPASE_E1_E2"/>
    <property type="match status" value="1"/>
</dbReference>
<dbReference type="Gene3D" id="2.70.150.10">
    <property type="entry name" value="Calcium-transporting ATPase, cytoplasmic transduction domain A"/>
    <property type="match status" value="1"/>
</dbReference>
<dbReference type="SFLD" id="SFLDG00002">
    <property type="entry name" value="C1.7:_P-type_atpase_like"/>
    <property type="match status" value="1"/>
</dbReference>
<dbReference type="SUPFAM" id="SSF81665">
    <property type="entry name" value="Calcium ATPase, transmembrane domain M"/>
    <property type="match status" value="1"/>
</dbReference>
<keyword evidence="4 12" id="KW-0812">Transmembrane</keyword>